<evidence type="ECO:0000256" key="1">
    <source>
        <dbReference type="SAM" id="MobiDB-lite"/>
    </source>
</evidence>
<proteinExistence type="predicted"/>
<dbReference type="RefSeq" id="WP_378477459.1">
    <property type="nucleotide sequence ID" value="NZ_JBHUIW010000008.1"/>
</dbReference>
<dbReference type="InterPro" id="IPR003959">
    <property type="entry name" value="ATPase_AAA_core"/>
</dbReference>
<evidence type="ECO:0000259" key="3">
    <source>
        <dbReference type="Pfam" id="PF13304"/>
    </source>
</evidence>
<dbReference type="PIRSF" id="PIRSF029347">
    <property type="entry name" value="RecF"/>
    <property type="match status" value="1"/>
</dbReference>
<comment type="caution">
    <text evidence="4">The sequence shown here is derived from an EMBL/GenBank/DDBJ whole genome shotgun (WGS) entry which is preliminary data.</text>
</comment>
<dbReference type="InterPro" id="IPR027417">
    <property type="entry name" value="P-loop_NTPase"/>
</dbReference>
<dbReference type="Pfam" id="PF13304">
    <property type="entry name" value="AAA_21"/>
    <property type="match status" value="1"/>
</dbReference>
<accession>A0ABW5AJ97</accession>
<keyword evidence="5" id="KW-1185">Reference proteome</keyword>
<dbReference type="Gene3D" id="3.40.50.300">
    <property type="entry name" value="P-loop containing nucleotide triphosphate hydrolases"/>
    <property type="match status" value="2"/>
</dbReference>
<feature type="region of interest" description="Disordered" evidence="1">
    <location>
        <begin position="371"/>
        <end position="390"/>
    </location>
</feature>
<evidence type="ECO:0000259" key="2">
    <source>
        <dbReference type="Pfam" id="PF13175"/>
    </source>
</evidence>
<dbReference type="Pfam" id="PF13175">
    <property type="entry name" value="AAA_15"/>
    <property type="match status" value="1"/>
</dbReference>
<dbReference type="EMBL" id="JBHUIW010000008">
    <property type="protein sequence ID" value="MFD2182276.1"/>
    <property type="molecule type" value="Genomic_DNA"/>
</dbReference>
<dbReference type="PANTHER" id="PTHR32182:SF25">
    <property type="entry name" value="SLR1056 PROTEIN"/>
    <property type="match status" value="1"/>
</dbReference>
<dbReference type="InterPro" id="IPR041685">
    <property type="entry name" value="AAA_GajA/Old/RecF-like"/>
</dbReference>
<protein>
    <submittedName>
        <fullName evidence="4">AAA family ATPase</fullName>
    </submittedName>
</protein>
<organism evidence="4 5">
    <name type="scientific">Rhodoplanes azumiensis</name>
    <dbReference type="NCBI Taxonomy" id="1897628"/>
    <lineage>
        <taxon>Bacteria</taxon>
        <taxon>Pseudomonadati</taxon>
        <taxon>Pseudomonadota</taxon>
        <taxon>Alphaproteobacteria</taxon>
        <taxon>Hyphomicrobiales</taxon>
        <taxon>Nitrobacteraceae</taxon>
        <taxon>Rhodoplanes</taxon>
    </lineage>
</organism>
<dbReference type="PANTHER" id="PTHR32182">
    <property type="entry name" value="DNA REPLICATION AND REPAIR PROTEIN RECF"/>
    <property type="match status" value="1"/>
</dbReference>
<name>A0ABW5AJ97_9BRAD</name>
<evidence type="ECO:0000313" key="5">
    <source>
        <dbReference type="Proteomes" id="UP001597314"/>
    </source>
</evidence>
<dbReference type="InterPro" id="IPR014555">
    <property type="entry name" value="RecF-like"/>
</dbReference>
<dbReference type="SUPFAM" id="SSF52540">
    <property type="entry name" value="P-loop containing nucleoside triphosphate hydrolases"/>
    <property type="match status" value="1"/>
</dbReference>
<dbReference type="Proteomes" id="UP001597314">
    <property type="component" value="Unassembled WGS sequence"/>
</dbReference>
<evidence type="ECO:0000313" key="4">
    <source>
        <dbReference type="EMBL" id="MFD2182276.1"/>
    </source>
</evidence>
<reference evidence="5" key="1">
    <citation type="journal article" date="2019" name="Int. J. Syst. Evol. Microbiol.">
        <title>The Global Catalogue of Microorganisms (GCM) 10K type strain sequencing project: providing services to taxonomists for standard genome sequencing and annotation.</title>
        <authorList>
            <consortium name="The Broad Institute Genomics Platform"/>
            <consortium name="The Broad Institute Genome Sequencing Center for Infectious Disease"/>
            <person name="Wu L."/>
            <person name="Ma J."/>
        </authorList>
    </citation>
    <scope>NUCLEOTIDE SEQUENCE [LARGE SCALE GENOMIC DNA]</scope>
    <source>
        <strain evidence="5">CGMCC 1.6774</strain>
    </source>
</reference>
<feature type="domain" description="ATPase AAA-type core" evidence="3">
    <location>
        <begin position="273"/>
        <end position="341"/>
    </location>
</feature>
<gene>
    <name evidence="4" type="ORF">ACFSOX_08945</name>
</gene>
<sequence>MQIREVAIAGYRSLRGIRFPVAPLTVLVGANGVGKSNLYRALQLLQATAAGTLARELSAEGGMQSALWAGRRAAGAAVRIKLVVEMADDAARGDAARFAYAVEIGLVPPTGAAFPFEPQVKEETLVQHGGRRPLTLLDRRGPKAWAIADDGRKQPLGAALLASETALGTVQDAARCPEIDQVRRTMLDWRFYHDLRSDRDSPLRRPCLAVTTPTLSSDGADLAAVFATLVHIRQDTADLDAVIDDAFPGARLVVPSPERTAAFGLIFPDYPKRVFEAGELSDGTLRYLALAGALLGYRLPGFVALNEPEASLHPDLLEPLARLIVRAARRTQIWVVTHSQPLAQALAAQGGVQPRTVIKRDGETWIEGLRLGGDFSDDEEDEVRESAGET</sequence>
<feature type="domain" description="Endonuclease GajA/Old nuclease/RecF-like AAA" evidence="2">
    <location>
        <begin position="1"/>
        <end position="48"/>
    </location>
</feature>